<protein>
    <submittedName>
        <fullName evidence="2">Uncharacterized protein</fullName>
    </submittedName>
</protein>
<accession>A0A2C5XET9</accession>
<dbReference type="Proteomes" id="UP000226192">
    <property type="component" value="Unassembled WGS sequence"/>
</dbReference>
<feature type="region of interest" description="Disordered" evidence="1">
    <location>
        <begin position="29"/>
        <end position="76"/>
    </location>
</feature>
<feature type="region of interest" description="Disordered" evidence="1">
    <location>
        <begin position="157"/>
        <end position="229"/>
    </location>
</feature>
<feature type="compositionally biased region" description="Low complexity" evidence="1">
    <location>
        <begin position="199"/>
        <end position="222"/>
    </location>
</feature>
<proteinExistence type="predicted"/>
<evidence type="ECO:0000256" key="1">
    <source>
        <dbReference type="SAM" id="MobiDB-lite"/>
    </source>
</evidence>
<gene>
    <name evidence="2" type="ORF">CDD81_2212</name>
</gene>
<dbReference type="EMBL" id="NJET01000168">
    <property type="protein sequence ID" value="PHH60008.1"/>
    <property type="molecule type" value="Genomic_DNA"/>
</dbReference>
<evidence type="ECO:0000313" key="2">
    <source>
        <dbReference type="EMBL" id="PHH60008.1"/>
    </source>
</evidence>
<dbReference type="STRING" id="1399860.A0A2C5XET9"/>
<organism evidence="2 3">
    <name type="scientific">Ophiocordyceps australis</name>
    <dbReference type="NCBI Taxonomy" id="1399860"/>
    <lineage>
        <taxon>Eukaryota</taxon>
        <taxon>Fungi</taxon>
        <taxon>Dikarya</taxon>
        <taxon>Ascomycota</taxon>
        <taxon>Pezizomycotina</taxon>
        <taxon>Sordariomycetes</taxon>
        <taxon>Hypocreomycetidae</taxon>
        <taxon>Hypocreales</taxon>
        <taxon>Ophiocordycipitaceae</taxon>
        <taxon>Ophiocordyceps</taxon>
    </lineage>
</organism>
<sequence>MAASSTTNEAAVTSKWYSRIKTELTVKWKARSCREKRQRDSSALGDDSTITRRSSTNRTVVAPHDDGRHCPLGPHSAVRAAGSVSNDSWLGNELGKPNAPRKWFGRAPWHHRDSNSSISSVGSSVREVLRGGTPPVTPVPISAMGRSDAVKSVNTQFPGGEAVRINTPPLDQDTADGRPRGFFTCTSPPGIDPHPPLSTPASARSASPRPGARRSSLSAPSREWWEPMPGHLRDRTDLLSANASSSLHWRLAAKSDFHFDVPEHLPSSPLCPANSRHASGGTGLCVYHGRKRTRSALRDYGE</sequence>
<dbReference type="OrthoDB" id="3648773at2759"/>
<comment type="caution">
    <text evidence="2">The sequence shown here is derived from an EMBL/GenBank/DDBJ whole genome shotgun (WGS) entry which is preliminary data.</text>
</comment>
<name>A0A2C5XET9_9HYPO</name>
<reference evidence="2 3" key="1">
    <citation type="submission" date="2017-06" db="EMBL/GenBank/DDBJ databases">
        <title>Ant-infecting Ophiocordyceps genomes reveal a high diversity of potential behavioral manipulation genes and a possible major role for enterotoxins.</title>
        <authorList>
            <person name="De Bekker C."/>
            <person name="Evans H.C."/>
            <person name="Brachmann A."/>
            <person name="Hughes D.P."/>
        </authorList>
    </citation>
    <scope>NUCLEOTIDE SEQUENCE [LARGE SCALE GENOMIC DNA]</scope>
    <source>
        <strain evidence="2 3">Map64</strain>
    </source>
</reference>
<feature type="compositionally biased region" description="Basic and acidic residues" evidence="1">
    <location>
        <begin position="29"/>
        <end position="40"/>
    </location>
</feature>
<dbReference type="AlphaFoldDB" id="A0A2C5XET9"/>
<keyword evidence="3" id="KW-1185">Reference proteome</keyword>
<evidence type="ECO:0000313" key="3">
    <source>
        <dbReference type="Proteomes" id="UP000226192"/>
    </source>
</evidence>